<reference evidence="12 13" key="1">
    <citation type="journal article" date="2016" name="Mol. Biol. Evol.">
        <title>Comparative Genomics of Early-Diverging Mushroom-Forming Fungi Provides Insights into the Origins of Lignocellulose Decay Capabilities.</title>
        <authorList>
            <person name="Nagy L.G."/>
            <person name="Riley R."/>
            <person name="Tritt A."/>
            <person name="Adam C."/>
            <person name="Daum C."/>
            <person name="Floudas D."/>
            <person name="Sun H."/>
            <person name="Yadav J.S."/>
            <person name="Pangilinan J."/>
            <person name="Larsson K.H."/>
            <person name="Matsuura K."/>
            <person name="Barry K."/>
            <person name="Labutti K."/>
            <person name="Kuo R."/>
            <person name="Ohm R.A."/>
            <person name="Bhattacharya S.S."/>
            <person name="Shirouzu T."/>
            <person name="Yoshinaga Y."/>
            <person name="Martin F.M."/>
            <person name="Grigoriev I.V."/>
            <person name="Hibbett D.S."/>
        </authorList>
    </citation>
    <scope>NUCLEOTIDE SEQUENCE [LARGE SCALE GENOMIC DNA]</scope>
    <source>
        <strain evidence="12 13">93-53</strain>
    </source>
</reference>
<feature type="transmembrane region" description="Helical" evidence="11">
    <location>
        <begin position="207"/>
        <end position="230"/>
    </location>
</feature>
<keyword evidence="7 11" id="KW-0472">Membrane</keyword>
<keyword evidence="13" id="KW-1185">Reference proteome</keyword>
<accession>A0A165B4Y6</accession>
<comment type="subcellular location">
    <subcellularLocation>
        <location evidence="1">Membrane</location>
        <topology evidence="1">Multi-pass membrane protein</topology>
    </subcellularLocation>
</comment>
<dbReference type="Pfam" id="PF02076">
    <property type="entry name" value="STE3"/>
    <property type="match status" value="1"/>
</dbReference>
<dbReference type="Proteomes" id="UP000076871">
    <property type="component" value="Unassembled WGS sequence"/>
</dbReference>
<evidence type="ECO:0000256" key="3">
    <source>
        <dbReference type="ARBA" id="ARBA00022507"/>
    </source>
</evidence>
<dbReference type="InParanoid" id="A0A165B4Y6"/>
<feature type="transmembrane region" description="Helical" evidence="11">
    <location>
        <begin position="115"/>
        <end position="136"/>
    </location>
</feature>
<dbReference type="PANTHER" id="PTHR28097:SF1">
    <property type="entry name" value="PHEROMONE A FACTOR RECEPTOR"/>
    <property type="match status" value="1"/>
</dbReference>
<feature type="region of interest" description="Disordered" evidence="10">
    <location>
        <begin position="428"/>
        <end position="447"/>
    </location>
</feature>
<dbReference type="InterPro" id="IPR000481">
    <property type="entry name" value="GPCR_Pheromne_B_alpha_rcpt"/>
</dbReference>
<sequence length="447" mass="50094">MVSWETHQTIATAFSFIAFALVSIPLYWHLEAWNVGCVMYIFWTGSQCLIQFINMTVWKDNVINWVPVWCDITSRWRLASGIGICTASLIINRRLYKIASVSAVSITHADKRRMIWIDLAIGLVPSAVCVGLYWFYQGHRFDLFEGYGCMYEFPNTILSYFLYTIWPVVIGLISMVYCSLTLYAFYKRRRQFKELMSSNSNLTYNRYLRLMGLAGIEMVCTVPLGVWNVVNSAVQPIYKWEGLANVHYDFSRVDQYPTIVWYNVPAVRRAIQFTIWDPIACALLFFLFFGCAEEARKHYSTALTSVVKRVGISTSFLTRTGSASNASMGGSKLPSGGLARVTIPSFVQRKTRNASVTSFSDRLSISVSFDDDTPIDESKIAYSPSQSSVSSTYMGSPVKALDAEKEAGEPASPVSTNNAEVAQEIVAISRPTPDVPAPVSHDVSDMV</sequence>
<evidence type="ECO:0000313" key="13">
    <source>
        <dbReference type="Proteomes" id="UP000076871"/>
    </source>
</evidence>
<dbReference type="RefSeq" id="XP_040757987.1">
    <property type="nucleotide sequence ID" value="XM_040905260.1"/>
</dbReference>
<evidence type="ECO:0000256" key="6">
    <source>
        <dbReference type="ARBA" id="ARBA00023040"/>
    </source>
</evidence>
<dbReference type="InterPro" id="IPR001499">
    <property type="entry name" value="GPCR_STE3"/>
</dbReference>
<feature type="transmembrane region" description="Helical" evidence="11">
    <location>
        <begin position="6"/>
        <end position="28"/>
    </location>
</feature>
<protein>
    <submittedName>
        <fullName evidence="12">Putative fungal pheromoneG-protein-coupled receptor</fullName>
    </submittedName>
</protein>
<evidence type="ECO:0000256" key="8">
    <source>
        <dbReference type="ARBA" id="ARBA00023170"/>
    </source>
</evidence>
<feature type="transmembrane region" description="Helical" evidence="11">
    <location>
        <begin position="78"/>
        <end position="95"/>
    </location>
</feature>
<dbReference type="EMBL" id="KV427691">
    <property type="protein sequence ID" value="KZT00247.1"/>
    <property type="molecule type" value="Genomic_DNA"/>
</dbReference>
<evidence type="ECO:0000256" key="2">
    <source>
        <dbReference type="ARBA" id="ARBA00011085"/>
    </source>
</evidence>
<evidence type="ECO:0000256" key="9">
    <source>
        <dbReference type="ARBA" id="ARBA00023224"/>
    </source>
</evidence>
<comment type="similarity">
    <text evidence="2">Belongs to the G-protein coupled receptor 4 family.</text>
</comment>
<dbReference type="CDD" id="cd14966">
    <property type="entry name" value="7tmD_STE3"/>
    <property type="match status" value="1"/>
</dbReference>
<name>A0A165B4Y6_9APHY</name>
<gene>
    <name evidence="12" type="ORF">LAESUDRAFT_666562</name>
</gene>
<dbReference type="GO" id="GO:0004934">
    <property type="term" value="F:mating-type alpha-factor pheromone receptor activity"/>
    <property type="evidence" value="ECO:0007669"/>
    <property type="project" value="InterPro"/>
</dbReference>
<dbReference type="GeneID" id="63822290"/>
<feature type="transmembrane region" description="Helical" evidence="11">
    <location>
        <begin position="270"/>
        <end position="289"/>
    </location>
</feature>
<evidence type="ECO:0000256" key="4">
    <source>
        <dbReference type="ARBA" id="ARBA00022692"/>
    </source>
</evidence>
<keyword evidence="9" id="KW-0807">Transducer</keyword>
<keyword evidence="3" id="KW-0589">Pheromone response</keyword>
<evidence type="ECO:0000256" key="5">
    <source>
        <dbReference type="ARBA" id="ARBA00022989"/>
    </source>
</evidence>
<keyword evidence="6" id="KW-0297">G-protein coupled receptor</keyword>
<evidence type="ECO:0000256" key="11">
    <source>
        <dbReference type="SAM" id="Phobius"/>
    </source>
</evidence>
<dbReference type="PRINTS" id="PR00899">
    <property type="entry name" value="GPCRSTE3"/>
</dbReference>
<feature type="transmembrane region" description="Helical" evidence="11">
    <location>
        <begin position="40"/>
        <end position="58"/>
    </location>
</feature>
<feature type="transmembrane region" description="Helical" evidence="11">
    <location>
        <begin position="160"/>
        <end position="186"/>
    </location>
</feature>
<dbReference type="GO" id="GO:0005886">
    <property type="term" value="C:plasma membrane"/>
    <property type="evidence" value="ECO:0007669"/>
    <property type="project" value="TreeGrafter"/>
</dbReference>
<keyword evidence="8 12" id="KW-0675">Receptor</keyword>
<dbReference type="GO" id="GO:0000750">
    <property type="term" value="P:pheromone-dependent signal transduction involved in conjugation with cellular fusion"/>
    <property type="evidence" value="ECO:0007669"/>
    <property type="project" value="TreeGrafter"/>
</dbReference>
<keyword evidence="4 11" id="KW-0812">Transmembrane</keyword>
<evidence type="ECO:0000256" key="7">
    <source>
        <dbReference type="ARBA" id="ARBA00023136"/>
    </source>
</evidence>
<organism evidence="12 13">
    <name type="scientific">Laetiporus sulphureus 93-53</name>
    <dbReference type="NCBI Taxonomy" id="1314785"/>
    <lineage>
        <taxon>Eukaryota</taxon>
        <taxon>Fungi</taxon>
        <taxon>Dikarya</taxon>
        <taxon>Basidiomycota</taxon>
        <taxon>Agaricomycotina</taxon>
        <taxon>Agaricomycetes</taxon>
        <taxon>Polyporales</taxon>
        <taxon>Laetiporus</taxon>
    </lineage>
</organism>
<keyword evidence="5 11" id="KW-1133">Transmembrane helix</keyword>
<evidence type="ECO:0000256" key="10">
    <source>
        <dbReference type="SAM" id="MobiDB-lite"/>
    </source>
</evidence>
<evidence type="ECO:0000313" key="12">
    <source>
        <dbReference type="EMBL" id="KZT00247.1"/>
    </source>
</evidence>
<dbReference type="AlphaFoldDB" id="A0A165B4Y6"/>
<evidence type="ECO:0000256" key="1">
    <source>
        <dbReference type="ARBA" id="ARBA00004141"/>
    </source>
</evidence>
<dbReference type="PANTHER" id="PTHR28097">
    <property type="entry name" value="PHEROMONE A FACTOR RECEPTOR"/>
    <property type="match status" value="1"/>
</dbReference>
<dbReference type="OrthoDB" id="2874149at2759"/>
<proteinExistence type="inferred from homology"/>
<dbReference type="PRINTS" id="PR00901">
    <property type="entry name" value="PHEROMONEBAR"/>
</dbReference>
<dbReference type="FunCoup" id="A0A165B4Y6">
    <property type="interactions" value="92"/>
</dbReference>